<evidence type="ECO:0000313" key="2">
    <source>
        <dbReference type="Proteomes" id="UP001500730"/>
    </source>
</evidence>
<evidence type="ECO:0000313" key="1">
    <source>
        <dbReference type="EMBL" id="GAA2500614.1"/>
    </source>
</evidence>
<dbReference type="Pfam" id="PF12686">
    <property type="entry name" value="DUF3800"/>
    <property type="match status" value="1"/>
</dbReference>
<keyword evidence="2" id="KW-1185">Reference proteome</keyword>
<sequence length="234" mass="26440">MNAPIPSTPGFRLFYLDDSGSPNDGHIVFSWVEVTPSCWRGGLRHWLDLRKQLYADFQIPPAAELHAAPLVGGRKMPSTNGEVNASKSKRRRAVRQALDAIGQNTDIAVGAVYRITDARGRAYHRERGVVYDDLIQHFTRRLEEADEFASVAMDGDGSDPTYFRAHRNMKLADRRIIEDPIFQASHVSQWVQIADLVAWTAYQSLNPNPTKTFARTWYDDFLRGRDVNGGPLQI</sequence>
<dbReference type="InterPro" id="IPR024524">
    <property type="entry name" value="DUF3800"/>
</dbReference>
<organism evidence="1 2">
    <name type="scientific">Terrabacter carboxydivorans</name>
    <dbReference type="NCBI Taxonomy" id="619730"/>
    <lineage>
        <taxon>Bacteria</taxon>
        <taxon>Bacillati</taxon>
        <taxon>Actinomycetota</taxon>
        <taxon>Actinomycetes</taxon>
        <taxon>Micrococcales</taxon>
        <taxon>Intrasporangiaceae</taxon>
        <taxon>Terrabacter</taxon>
    </lineage>
</organism>
<gene>
    <name evidence="1" type="ORF">GCM10009858_43650</name>
</gene>
<comment type="caution">
    <text evidence="1">The sequence shown here is derived from an EMBL/GenBank/DDBJ whole genome shotgun (WGS) entry which is preliminary data.</text>
</comment>
<evidence type="ECO:0008006" key="3">
    <source>
        <dbReference type="Google" id="ProtNLM"/>
    </source>
</evidence>
<accession>A0ABP5ZL25</accession>
<dbReference type="RefSeq" id="WP_344257220.1">
    <property type="nucleotide sequence ID" value="NZ_BAAARE010000030.1"/>
</dbReference>
<proteinExistence type="predicted"/>
<reference evidence="2" key="1">
    <citation type="journal article" date="2019" name="Int. J. Syst. Evol. Microbiol.">
        <title>The Global Catalogue of Microorganisms (GCM) 10K type strain sequencing project: providing services to taxonomists for standard genome sequencing and annotation.</title>
        <authorList>
            <consortium name="The Broad Institute Genomics Platform"/>
            <consortium name="The Broad Institute Genome Sequencing Center for Infectious Disease"/>
            <person name="Wu L."/>
            <person name="Ma J."/>
        </authorList>
    </citation>
    <scope>NUCLEOTIDE SEQUENCE [LARGE SCALE GENOMIC DNA]</scope>
    <source>
        <strain evidence="2">JCM 16259</strain>
    </source>
</reference>
<name>A0ABP5ZL25_9MICO</name>
<dbReference type="Proteomes" id="UP001500730">
    <property type="component" value="Unassembled WGS sequence"/>
</dbReference>
<protein>
    <recommendedName>
        <fullName evidence="3">DUF3800 domain-containing protein</fullName>
    </recommendedName>
</protein>
<dbReference type="EMBL" id="BAAARE010000030">
    <property type="protein sequence ID" value="GAA2500614.1"/>
    <property type="molecule type" value="Genomic_DNA"/>
</dbReference>